<evidence type="ECO:0000313" key="4">
    <source>
        <dbReference type="Proteomes" id="UP000236655"/>
    </source>
</evidence>
<name>A0A2I7N569_9NEIS</name>
<dbReference type="AlphaFoldDB" id="A0A2I7N569"/>
<dbReference type="Proteomes" id="UP000236655">
    <property type="component" value="Chromosome"/>
</dbReference>
<dbReference type="KEGG" id="nba:CUN60_04630"/>
<reference evidence="4" key="1">
    <citation type="submission" date="2017-11" db="EMBL/GenBank/DDBJ databases">
        <authorList>
            <person name="Chan K.G."/>
            <person name="Lee L.S."/>
        </authorList>
    </citation>
    <scope>NUCLEOTIDE SEQUENCE [LARGE SCALE GENOMIC DNA]</scope>
    <source>
        <strain evidence="4">DSM 100970</strain>
    </source>
</reference>
<dbReference type="Pfam" id="PF01075">
    <property type="entry name" value="Glyco_transf_9"/>
    <property type="match status" value="1"/>
</dbReference>
<dbReference type="GO" id="GO:0008713">
    <property type="term" value="F:ADP-heptose-lipopolysaccharide heptosyltransferase activity"/>
    <property type="evidence" value="ECO:0007669"/>
    <property type="project" value="TreeGrafter"/>
</dbReference>
<dbReference type="InterPro" id="IPR051199">
    <property type="entry name" value="LPS_LOS_Heptosyltrfase"/>
</dbReference>
<evidence type="ECO:0000313" key="3">
    <source>
        <dbReference type="EMBL" id="AUR51604.1"/>
    </source>
</evidence>
<dbReference type="RefSeq" id="WP_102950903.1">
    <property type="nucleotide sequence ID" value="NZ_CP024847.1"/>
</dbReference>
<protein>
    <recommendedName>
        <fullName evidence="5">Lipopolysaccharide heptosyltransferase family protein</fullName>
    </recommendedName>
</protein>
<dbReference type="GO" id="GO:0005829">
    <property type="term" value="C:cytosol"/>
    <property type="evidence" value="ECO:0007669"/>
    <property type="project" value="TreeGrafter"/>
</dbReference>
<dbReference type="PANTHER" id="PTHR30160">
    <property type="entry name" value="TETRAACYLDISACCHARIDE 4'-KINASE-RELATED"/>
    <property type="match status" value="1"/>
</dbReference>
<gene>
    <name evidence="3" type="ORF">CUN60_04630</name>
</gene>
<dbReference type="OrthoDB" id="9767552at2"/>
<dbReference type="EMBL" id="CP024847">
    <property type="protein sequence ID" value="AUR51604.1"/>
    <property type="molecule type" value="Genomic_DNA"/>
</dbReference>
<sequence length="335" mass="38571">MRILISRTDVLGDAVVTSAFIESLVSSIDHVKIDVLCNQQNYPAFKYNPFLANIYVLDHRQGTKELAKNYRAVISQINSSGSYDYILQLNGCIRAYQYIAKLTSGQIYARKLITSSFKANLWMLNKRLTGKFIFYKENTQQHEVVRLHQFLDFFLAAITVPKRYPYPQYAKFYLEDMQLLENRERNSIVLNVSGKKEFTRYMNDSMIYALLKQLSSWRVKLGLVLMPDDKERVTKVIASLGFELEVSLIMSSDINELANQIARYEFFIGVDGGLVHIAAGLGLKCVVLFDQQDSKIWHAWTPLQRSLQSANRNIYDISYLDVLGSLVELRDARQN</sequence>
<dbReference type="InterPro" id="IPR002201">
    <property type="entry name" value="Glyco_trans_9"/>
</dbReference>
<dbReference type="SUPFAM" id="SSF53756">
    <property type="entry name" value="UDP-Glycosyltransferase/glycogen phosphorylase"/>
    <property type="match status" value="1"/>
</dbReference>
<dbReference type="Gene3D" id="3.40.50.2000">
    <property type="entry name" value="Glycogen Phosphorylase B"/>
    <property type="match status" value="2"/>
</dbReference>
<evidence type="ECO:0000256" key="1">
    <source>
        <dbReference type="ARBA" id="ARBA00022676"/>
    </source>
</evidence>
<proteinExistence type="predicted"/>
<organism evidence="3 4">
    <name type="scientific">Aquella oligotrophica</name>
    <dbReference type="NCBI Taxonomy" id="2067065"/>
    <lineage>
        <taxon>Bacteria</taxon>
        <taxon>Pseudomonadati</taxon>
        <taxon>Pseudomonadota</taxon>
        <taxon>Betaproteobacteria</taxon>
        <taxon>Neisseriales</taxon>
        <taxon>Neisseriaceae</taxon>
        <taxon>Aquella</taxon>
    </lineage>
</organism>
<accession>A0A2I7N569</accession>
<keyword evidence="2" id="KW-0808">Transferase</keyword>
<evidence type="ECO:0008006" key="5">
    <source>
        <dbReference type="Google" id="ProtNLM"/>
    </source>
</evidence>
<keyword evidence="4" id="KW-1185">Reference proteome</keyword>
<keyword evidence="1" id="KW-0328">Glycosyltransferase</keyword>
<dbReference type="GO" id="GO:0009244">
    <property type="term" value="P:lipopolysaccharide core region biosynthetic process"/>
    <property type="evidence" value="ECO:0007669"/>
    <property type="project" value="TreeGrafter"/>
</dbReference>
<evidence type="ECO:0000256" key="2">
    <source>
        <dbReference type="ARBA" id="ARBA00022679"/>
    </source>
</evidence>